<evidence type="ECO:0000256" key="1">
    <source>
        <dbReference type="ARBA" id="ARBA00022574"/>
    </source>
</evidence>
<protein>
    <submittedName>
        <fullName evidence="4">Transducin/WD40 repeat-like superfamily protein</fullName>
    </submittedName>
</protein>
<feature type="region of interest" description="Disordered" evidence="3">
    <location>
        <begin position="1"/>
        <end position="22"/>
    </location>
</feature>
<proteinExistence type="predicted"/>
<name>A0A7J0FJ38_9ERIC</name>
<evidence type="ECO:0000256" key="3">
    <source>
        <dbReference type="SAM" id="MobiDB-lite"/>
    </source>
</evidence>
<reference evidence="4 5" key="1">
    <citation type="submission" date="2019-07" db="EMBL/GenBank/DDBJ databases">
        <title>De Novo Assembly of kiwifruit Actinidia rufa.</title>
        <authorList>
            <person name="Sugita-Konishi S."/>
            <person name="Sato K."/>
            <person name="Mori E."/>
            <person name="Abe Y."/>
            <person name="Kisaki G."/>
            <person name="Hamano K."/>
            <person name="Suezawa K."/>
            <person name="Otani M."/>
            <person name="Fukuda T."/>
            <person name="Manabe T."/>
            <person name="Gomi K."/>
            <person name="Tabuchi M."/>
            <person name="Akimitsu K."/>
            <person name="Kataoka I."/>
        </authorList>
    </citation>
    <scope>NUCLEOTIDE SEQUENCE [LARGE SCALE GENOMIC DNA]</scope>
    <source>
        <strain evidence="5">cv. Fuchu</strain>
    </source>
</reference>
<dbReference type="InterPro" id="IPR015943">
    <property type="entry name" value="WD40/YVTN_repeat-like_dom_sf"/>
</dbReference>
<feature type="compositionally biased region" description="Acidic residues" evidence="3">
    <location>
        <begin position="1"/>
        <end position="12"/>
    </location>
</feature>
<dbReference type="EMBL" id="BJWL01000013">
    <property type="protein sequence ID" value="GFY98718.1"/>
    <property type="molecule type" value="Genomic_DNA"/>
</dbReference>
<keyword evidence="1" id="KW-0853">WD repeat</keyword>
<dbReference type="SUPFAM" id="SSF50960">
    <property type="entry name" value="TolB, C-terminal domain"/>
    <property type="match status" value="1"/>
</dbReference>
<dbReference type="Proteomes" id="UP000585474">
    <property type="component" value="Unassembled WGS sequence"/>
</dbReference>
<dbReference type="Gene3D" id="2.130.10.10">
    <property type="entry name" value="YVTN repeat-like/Quinoprotein amine dehydrogenase"/>
    <property type="match status" value="1"/>
</dbReference>
<evidence type="ECO:0000256" key="2">
    <source>
        <dbReference type="ARBA" id="ARBA00022737"/>
    </source>
</evidence>
<evidence type="ECO:0000313" key="5">
    <source>
        <dbReference type="Proteomes" id="UP000585474"/>
    </source>
</evidence>
<dbReference type="AlphaFoldDB" id="A0A7J0FJ38"/>
<accession>A0A7J0FJ38</accession>
<dbReference type="InterPro" id="IPR039328">
    <property type="entry name" value="WDR89"/>
</dbReference>
<dbReference type="OrthoDB" id="25131at2759"/>
<evidence type="ECO:0000313" key="4">
    <source>
        <dbReference type="EMBL" id="GFY98718.1"/>
    </source>
</evidence>
<keyword evidence="2" id="KW-0677">Repeat</keyword>
<keyword evidence="5" id="KW-1185">Reference proteome</keyword>
<comment type="caution">
    <text evidence="4">The sequence shown here is derived from an EMBL/GenBank/DDBJ whole genome shotgun (WGS) entry which is preliminary data.</text>
</comment>
<organism evidence="4 5">
    <name type="scientific">Actinidia rufa</name>
    <dbReference type="NCBI Taxonomy" id="165716"/>
    <lineage>
        <taxon>Eukaryota</taxon>
        <taxon>Viridiplantae</taxon>
        <taxon>Streptophyta</taxon>
        <taxon>Embryophyta</taxon>
        <taxon>Tracheophyta</taxon>
        <taxon>Spermatophyta</taxon>
        <taxon>Magnoliopsida</taxon>
        <taxon>eudicotyledons</taxon>
        <taxon>Gunneridae</taxon>
        <taxon>Pentapetalae</taxon>
        <taxon>asterids</taxon>
        <taxon>Ericales</taxon>
        <taxon>Actinidiaceae</taxon>
        <taxon>Actinidia</taxon>
    </lineage>
</organism>
<sequence>MEGMEMEVEEAEPTPNPKHSKRFGLKNAIQTNFGDDYVFQIAPKDDLTSMAVSLSTNAVKLYSPATAWDTRSFHQVSAVNAGPSQDIFSFSFGGSGDNLLAAGSKSQIFFWDWRTKKQIACLEESHMDDVTQCLGLERDARIEVNFDDARSSASDSWALDQVDYFVDCHYSGEGDQLWVIGGTNAGTLGYFSVNYKGKGTIGSPQAVLHGGHTGVVRSVLPLTGMQGGPTHARGIFGWTGGEDGRLCCWMSDESSDVNHSWISKELVIKSPRTRKKSRHHPY</sequence>
<dbReference type="PANTHER" id="PTHR22889:SF0">
    <property type="entry name" value="WD REPEAT-CONTAINING PROTEIN 89"/>
    <property type="match status" value="1"/>
</dbReference>
<dbReference type="PANTHER" id="PTHR22889">
    <property type="entry name" value="WD REPEAT-CONTAINING PROTEIN 89"/>
    <property type="match status" value="1"/>
</dbReference>
<gene>
    <name evidence="4" type="ORF">Acr_13g0001190</name>
</gene>